<keyword evidence="3" id="KW-1185">Reference proteome</keyword>
<evidence type="ECO:0000256" key="1">
    <source>
        <dbReference type="SAM" id="MobiDB-lite"/>
    </source>
</evidence>
<dbReference type="EMBL" id="BMAV01012601">
    <property type="protein sequence ID" value="GFY59424.1"/>
    <property type="molecule type" value="Genomic_DNA"/>
</dbReference>
<accession>A0A8X6XTU7</accession>
<feature type="compositionally biased region" description="Basic residues" evidence="1">
    <location>
        <begin position="8"/>
        <end position="21"/>
    </location>
</feature>
<gene>
    <name evidence="2" type="primary">AVEN_149567_1</name>
    <name evidence="2" type="ORF">TNIN_318741</name>
</gene>
<dbReference type="AlphaFoldDB" id="A0A8X6XTU7"/>
<evidence type="ECO:0000313" key="2">
    <source>
        <dbReference type="EMBL" id="GFY59424.1"/>
    </source>
</evidence>
<protein>
    <submittedName>
        <fullName evidence="2">PC4 domain-containing protein</fullName>
    </submittedName>
</protein>
<organism evidence="2 3">
    <name type="scientific">Trichonephila inaurata madagascariensis</name>
    <dbReference type="NCBI Taxonomy" id="2747483"/>
    <lineage>
        <taxon>Eukaryota</taxon>
        <taxon>Metazoa</taxon>
        <taxon>Ecdysozoa</taxon>
        <taxon>Arthropoda</taxon>
        <taxon>Chelicerata</taxon>
        <taxon>Arachnida</taxon>
        <taxon>Araneae</taxon>
        <taxon>Araneomorphae</taxon>
        <taxon>Entelegynae</taxon>
        <taxon>Araneoidea</taxon>
        <taxon>Nephilidae</taxon>
        <taxon>Trichonephila</taxon>
        <taxon>Trichonephila inaurata</taxon>
    </lineage>
</organism>
<dbReference type="Proteomes" id="UP000886998">
    <property type="component" value="Unassembled WGS sequence"/>
</dbReference>
<feature type="compositionally biased region" description="Polar residues" evidence="1">
    <location>
        <begin position="24"/>
        <end position="36"/>
    </location>
</feature>
<reference evidence="2" key="1">
    <citation type="submission" date="2020-08" db="EMBL/GenBank/DDBJ databases">
        <title>Multicomponent nature underlies the extraordinary mechanical properties of spider dragline silk.</title>
        <authorList>
            <person name="Kono N."/>
            <person name="Nakamura H."/>
            <person name="Mori M."/>
            <person name="Yoshida Y."/>
            <person name="Ohtoshi R."/>
            <person name="Malay A.D."/>
            <person name="Moran D.A.P."/>
            <person name="Tomita M."/>
            <person name="Numata K."/>
            <person name="Arakawa K."/>
        </authorList>
    </citation>
    <scope>NUCLEOTIDE SEQUENCE</scope>
</reference>
<sequence>MPRSSSKVFKKRRGNFKKGRRSNSESTATSDSVPQQSSASNSNISASEKKLSNLNNSYKSEFNSGFKNAIVDLNVLAGVFSEAVKCLQCGATGLNLSCEENCSGGAVELDILCDFCSYSYKFCSSKKCKAEIGKPSIYEINTRCRISTITTSLIELFYEYLGSSITDVFECFGCIQGYANQLGHECITMDSETRLQLFGDLAFFAMNFEQLIQDFIQRNIQMLNYISPIFVNNWDMTSVINNAKSMYIASDIHRLP</sequence>
<comment type="caution">
    <text evidence="2">The sequence shown here is derived from an EMBL/GenBank/DDBJ whole genome shotgun (WGS) entry which is preliminary data.</text>
</comment>
<feature type="region of interest" description="Disordered" evidence="1">
    <location>
        <begin position="1"/>
        <end position="44"/>
    </location>
</feature>
<name>A0A8X6XTU7_9ARAC</name>
<evidence type="ECO:0000313" key="3">
    <source>
        <dbReference type="Proteomes" id="UP000886998"/>
    </source>
</evidence>
<proteinExistence type="predicted"/>